<dbReference type="PANTHER" id="PTHR46797">
    <property type="entry name" value="HTH-TYPE TRANSCRIPTIONAL REGULATOR"/>
    <property type="match status" value="1"/>
</dbReference>
<evidence type="ECO:0000313" key="5">
    <source>
        <dbReference type="Proteomes" id="UP000248039"/>
    </source>
</evidence>
<dbReference type="GO" id="GO:0005829">
    <property type="term" value="C:cytosol"/>
    <property type="evidence" value="ECO:0007669"/>
    <property type="project" value="TreeGrafter"/>
</dbReference>
<keyword evidence="5" id="KW-1185">Reference proteome</keyword>
<dbReference type="EMBL" id="PYBW01000043">
    <property type="protein sequence ID" value="PYC79497.1"/>
    <property type="molecule type" value="Genomic_DNA"/>
</dbReference>
<dbReference type="RefSeq" id="WP_110669474.1">
    <property type="nucleotide sequence ID" value="NZ_PYBW01000043.1"/>
</dbReference>
<keyword evidence="1" id="KW-0238">DNA-binding</keyword>
<feature type="compositionally biased region" description="Basic and acidic residues" evidence="2">
    <location>
        <begin position="453"/>
        <end position="463"/>
    </location>
</feature>
<evidence type="ECO:0000259" key="3">
    <source>
        <dbReference type="PROSITE" id="PS50943"/>
    </source>
</evidence>
<dbReference type="OrthoDB" id="3380004at2"/>
<reference evidence="4 5" key="1">
    <citation type="submission" date="2018-03" db="EMBL/GenBank/DDBJ databases">
        <title>Bioinformatic expansion and discovery of thiopeptide antibiotics.</title>
        <authorList>
            <person name="Schwalen C.J."/>
            <person name="Hudson G.A."/>
            <person name="Mitchell D.A."/>
        </authorList>
    </citation>
    <scope>NUCLEOTIDE SEQUENCE [LARGE SCALE GENOMIC DNA]</scope>
    <source>
        <strain evidence="4 5">ATCC 21389</strain>
    </source>
</reference>
<dbReference type="AlphaFoldDB" id="A0A2V4N665"/>
<evidence type="ECO:0000313" key="4">
    <source>
        <dbReference type="EMBL" id="PYC79497.1"/>
    </source>
</evidence>
<name>A0A2V4N665_9ACTN</name>
<organism evidence="4 5">
    <name type="scientific">Streptomyces tateyamensis</name>
    <dbReference type="NCBI Taxonomy" id="565073"/>
    <lineage>
        <taxon>Bacteria</taxon>
        <taxon>Bacillati</taxon>
        <taxon>Actinomycetota</taxon>
        <taxon>Actinomycetes</taxon>
        <taxon>Kitasatosporales</taxon>
        <taxon>Streptomycetaceae</taxon>
        <taxon>Streptomyces</taxon>
    </lineage>
</organism>
<dbReference type="Pfam" id="PF13560">
    <property type="entry name" value="HTH_31"/>
    <property type="match status" value="1"/>
</dbReference>
<dbReference type="GO" id="GO:0003700">
    <property type="term" value="F:DNA-binding transcription factor activity"/>
    <property type="evidence" value="ECO:0007669"/>
    <property type="project" value="TreeGrafter"/>
</dbReference>
<dbReference type="SMART" id="SM00530">
    <property type="entry name" value="HTH_XRE"/>
    <property type="match status" value="1"/>
</dbReference>
<accession>A0A2V4N665</accession>
<sequence>MSVPTPGEPPADQVGARLQRLRTERGLTQRALAEPGYTAAYVSTVEAGKARPSEAVLRYFADRLQVSYQELVSGVPAGLRTEIMDGIAEANQLVDGGEGAAGEQLLAELTERATGYGITDLVAELHTARGALLLRRGALAEGREEFERAEALLADQPLPARVRAVRGRATAHYLEGDVRYACYLLESTINELNGGGLPDPGSLMLLYAAVIGPYLELGALERATKAAGLALDLAPRVADPPAVAALHRSVARTHVAHGRYAEAEAALVRAQEVYQQWGIRVEFAQCHWMRGYLAAQQGRLAEAETELRTAARMLRESGAAFYAVQVEVELADVRWRLGHTAEAEELLGQLLASLGPGRGAVHAAAAHRLLGLIRDRADDPAAAEQHYRTALELQREADVTGDLADTARLLGDLLDRQGRTREAVAAYRSGLLRLARPGTTTLGPAPVPPPVPDTERHRAPTLP</sequence>
<protein>
    <submittedName>
        <fullName evidence="4">Transcriptional regulator</fullName>
    </submittedName>
</protein>
<dbReference type="Pfam" id="PF13424">
    <property type="entry name" value="TPR_12"/>
    <property type="match status" value="1"/>
</dbReference>
<dbReference type="SMART" id="SM00028">
    <property type="entry name" value="TPR"/>
    <property type="match status" value="5"/>
</dbReference>
<dbReference type="CDD" id="cd00093">
    <property type="entry name" value="HTH_XRE"/>
    <property type="match status" value="1"/>
</dbReference>
<dbReference type="InterPro" id="IPR010982">
    <property type="entry name" value="Lambda_DNA-bd_dom_sf"/>
</dbReference>
<dbReference type="SUPFAM" id="SSF48452">
    <property type="entry name" value="TPR-like"/>
    <property type="match status" value="2"/>
</dbReference>
<dbReference type="InterPro" id="IPR041617">
    <property type="entry name" value="TPR_MalT"/>
</dbReference>
<dbReference type="InterPro" id="IPR011990">
    <property type="entry name" value="TPR-like_helical_dom_sf"/>
</dbReference>
<dbReference type="GO" id="GO:0003677">
    <property type="term" value="F:DNA binding"/>
    <property type="evidence" value="ECO:0007669"/>
    <property type="project" value="UniProtKB-KW"/>
</dbReference>
<dbReference type="InterPro" id="IPR019734">
    <property type="entry name" value="TPR_rpt"/>
</dbReference>
<feature type="region of interest" description="Disordered" evidence="2">
    <location>
        <begin position="436"/>
        <end position="463"/>
    </location>
</feature>
<proteinExistence type="predicted"/>
<dbReference type="Pfam" id="PF17874">
    <property type="entry name" value="TPR_MalT"/>
    <property type="match status" value="1"/>
</dbReference>
<evidence type="ECO:0000256" key="2">
    <source>
        <dbReference type="SAM" id="MobiDB-lite"/>
    </source>
</evidence>
<dbReference type="SUPFAM" id="SSF47413">
    <property type="entry name" value="lambda repressor-like DNA-binding domains"/>
    <property type="match status" value="1"/>
</dbReference>
<comment type="caution">
    <text evidence="4">The sequence shown here is derived from an EMBL/GenBank/DDBJ whole genome shotgun (WGS) entry which is preliminary data.</text>
</comment>
<evidence type="ECO:0000256" key="1">
    <source>
        <dbReference type="ARBA" id="ARBA00023125"/>
    </source>
</evidence>
<dbReference type="InterPro" id="IPR050807">
    <property type="entry name" value="TransReg_Diox_bact_type"/>
</dbReference>
<feature type="domain" description="HTH cro/C1-type" evidence="3">
    <location>
        <begin position="18"/>
        <end position="71"/>
    </location>
</feature>
<dbReference type="InterPro" id="IPR001387">
    <property type="entry name" value="Cro/C1-type_HTH"/>
</dbReference>
<dbReference type="Gene3D" id="1.10.260.40">
    <property type="entry name" value="lambda repressor-like DNA-binding domains"/>
    <property type="match status" value="1"/>
</dbReference>
<dbReference type="PANTHER" id="PTHR46797:SF1">
    <property type="entry name" value="METHYLPHOSPHONATE SYNTHASE"/>
    <property type="match status" value="1"/>
</dbReference>
<dbReference type="Gene3D" id="1.25.40.10">
    <property type="entry name" value="Tetratricopeptide repeat domain"/>
    <property type="match status" value="2"/>
</dbReference>
<dbReference type="Proteomes" id="UP000248039">
    <property type="component" value="Unassembled WGS sequence"/>
</dbReference>
<gene>
    <name evidence="4" type="ORF">C7C46_14115</name>
</gene>
<dbReference type="PROSITE" id="PS50943">
    <property type="entry name" value="HTH_CROC1"/>
    <property type="match status" value="1"/>
</dbReference>